<dbReference type="AlphaFoldDB" id="A0A5C3Q149"/>
<dbReference type="EMBL" id="ML210964">
    <property type="protein sequence ID" value="TFK94837.1"/>
    <property type="molecule type" value="Genomic_DNA"/>
</dbReference>
<evidence type="ECO:0000313" key="2">
    <source>
        <dbReference type="Proteomes" id="UP000308197"/>
    </source>
</evidence>
<dbReference type="STRING" id="1314778.A0A5C3Q149"/>
<evidence type="ECO:0000313" key="1">
    <source>
        <dbReference type="EMBL" id="TFK94837.1"/>
    </source>
</evidence>
<gene>
    <name evidence="1" type="ORF">K466DRAFT_593139</name>
</gene>
<dbReference type="Proteomes" id="UP000308197">
    <property type="component" value="Unassembled WGS sequence"/>
</dbReference>
<dbReference type="InParanoid" id="A0A5C3Q149"/>
<reference evidence="1 2" key="1">
    <citation type="journal article" date="2019" name="Nat. Ecol. Evol.">
        <title>Megaphylogeny resolves global patterns of mushroom evolution.</title>
        <authorList>
            <person name="Varga T."/>
            <person name="Krizsan K."/>
            <person name="Foldi C."/>
            <person name="Dima B."/>
            <person name="Sanchez-Garcia M."/>
            <person name="Sanchez-Ramirez S."/>
            <person name="Szollosi G.J."/>
            <person name="Szarkandi J.G."/>
            <person name="Papp V."/>
            <person name="Albert L."/>
            <person name="Andreopoulos W."/>
            <person name="Angelini C."/>
            <person name="Antonin V."/>
            <person name="Barry K.W."/>
            <person name="Bougher N.L."/>
            <person name="Buchanan P."/>
            <person name="Buyck B."/>
            <person name="Bense V."/>
            <person name="Catcheside P."/>
            <person name="Chovatia M."/>
            <person name="Cooper J."/>
            <person name="Damon W."/>
            <person name="Desjardin D."/>
            <person name="Finy P."/>
            <person name="Geml J."/>
            <person name="Haridas S."/>
            <person name="Hughes K."/>
            <person name="Justo A."/>
            <person name="Karasinski D."/>
            <person name="Kautmanova I."/>
            <person name="Kiss B."/>
            <person name="Kocsube S."/>
            <person name="Kotiranta H."/>
            <person name="LaButti K.M."/>
            <person name="Lechner B.E."/>
            <person name="Liimatainen K."/>
            <person name="Lipzen A."/>
            <person name="Lukacs Z."/>
            <person name="Mihaltcheva S."/>
            <person name="Morgado L.N."/>
            <person name="Niskanen T."/>
            <person name="Noordeloos M.E."/>
            <person name="Ohm R.A."/>
            <person name="Ortiz-Santana B."/>
            <person name="Ovrebo C."/>
            <person name="Racz N."/>
            <person name="Riley R."/>
            <person name="Savchenko A."/>
            <person name="Shiryaev A."/>
            <person name="Soop K."/>
            <person name="Spirin V."/>
            <person name="Szebenyi C."/>
            <person name="Tomsovsky M."/>
            <person name="Tulloss R.E."/>
            <person name="Uehling J."/>
            <person name="Grigoriev I.V."/>
            <person name="Vagvolgyi C."/>
            <person name="Papp T."/>
            <person name="Martin F.M."/>
            <person name="Miettinen O."/>
            <person name="Hibbett D.S."/>
            <person name="Nagy L.G."/>
        </authorList>
    </citation>
    <scope>NUCLEOTIDE SEQUENCE [LARGE SCALE GENOMIC DNA]</scope>
    <source>
        <strain evidence="1 2">HHB13444</strain>
    </source>
</reference>
<name>A0A5C3Q149_9APHY</name>
<proteinExistence type="predicted"/>
<accession>A0A5C3Q149</accession>
<sequence length="351" mass="39321">MLLDHHDVHTPEMENLPPELLHEICTLACTDGGFTGCSLSLVSKHIRDASRLARFHSVAISGTSKQLAGFLCCYNKERAVTAEGKADGYQPVVKHLFLAAADGGEKRKEWNSISTDEPALRMNAGEEEEAARRVRLRDTALAAYRQDLVALFRLVSRDLQTLSFVHCTRGEHEFPDLLHIECDQGFPALQEFYLYGKGPFVGVAGSPVCFPQLTRLRLPFSPHDKEEKLHGWAQRAPEVTHLCLSYVLWVSQELQELSTGGGPFKRLSSLYLEPRGPHAPGQTVYPRFKRNFDNFLDAAVRPIIVLPYVTHKVPTEEAAMKEWLDRVGGGIGCWCPFVPRSARWVSVETQT</sequence>
<keyword evidence="2" id="KW-1185">Reference proteome</keyword>
<protein>
    <recommendedName>
        <fullName evidence="3">F-box domain-containing protein</fullName>
    </recommendedName>
</protein>
<organism evidence="1 2">
    <name type="scientific">Polyporus arcularius HHB13444</name>
    <dbReference type="NCBI Taxonomy" id="1314778"/>
    <lineage>
        <taxon>Eukaryota</taxon>
        <taxon>Fungi</taxon>
        <taxon>Dikarya</taxon>
        <taxon>Basidiomycota</taxon>
        <taxon>Agaricomycotina</taxon>
        <taxon>Agaricomycetes</taxon>
        <taxon>Polyporales</taxon>
        <taxon>Polyporaceae</taxon>
        <taxon>Polyporus</taxon>
    </lineage>
</organism>
<evidence type="ECO:0008006" key="3">
    <source>
        <dbReference type="Google" id="ProtNLM"/>
    </source>
</evidence>